<evidence type="ECO:0000256" key="19">
    <source>
        <dbReference type="SAM" id="Phobius"/>
    </source>
</evidence>
<comment type="cofactor">
    <cofactor evidence="1 17">
        <name>Mg(2+)</name>
        <dbReference type="ChEBI" id="CHEBI:18420"/>
    </cofactor>
</comment>
<evidence type="ECO:0000256" key="2">
    <source>
        <dbReference type="ARBA" id="ARBA00004477"/>
    </source>
</evidence>
<gene>
    <name evidence="21" type="ORF">QTP70_024463</name>
</gene>
<feature type="compositionally biased region" description="Polar residues" evidence="18">
    <location>
        <begin position="2118"/>
        <end position="2138"/>
    </location>
</feature>
<evidence type="ECO:0000259" key="20">
    <source>
        <dbReference type="PROSITE" id="PS50878"/>
    </source>
</evidence>
<comment type="similarity">
    <text evidence="3">Belongs to the cation transport ATPase (P-type) (TC 3.A.3) family. Type IV subfamily.</text>
</comment>
<dbReference type="PROSITE" id="PS00154">
    <property type="entry name" value="ATPASE_E1_E2"/>
    <property type="match status" value="1"/>
</dbReference>
<evidence type="ECO:0000256" key="13">
    <source>
        <dbReference type="ARBA" id="ARBA00023136"/>
    </source>
</evidence>
<feature type="transmembrane region" description="Helical" evidence="19">
    <location>
        <begin position="76"/>
        <end position="93"/>
    </location>
</feature>
<evidence type="ECO:0000256" key="10">
    <source>
        <dbReference type="ARBA" id="ARBA00022842"/>
    </source>
</evidence>
<dbReference type="InterPro" id="IPR006539">
    <property type="entry name" value="P-type_ATPase_IV"/>
</dbReference>
<evidence type="ECO:0000256" key="16">
    <source>
        <dbReference type="PIRSR" id="PIRSR606539-2"/>
    </source>
</evidence>
<dbReference type="EMBL" id="JAUCMX010000001">
    <property type="protein sequence ID" value="KAK3557055.1"/>
    <property type="molecule type" value="Genomic_DNA"/>
</dbReference>
<feature type="region of interest" description="Disordered" evidence="18">
    <location>
        <begin position="1189"/>
        <end position="1230"/>
    </location>
</feature>
<dbReference type="SUPFAM" id="SSF81660">
    <property type="entry name" value="Metal cation-transporting ATPase, ATP-binding domain N"/>
    <property type="match status" value="1"/>
</dbReference>
<keyword evidence="22" id="KW-1185">Reference proteome</keyword>
<dbReference type="InterPro" id="IPR044492">
    <property type="entry name" value="P_typ_ATPase_HD_dom"/>
</dbReference>
<dbReference type="Pfam" id="PF16212">
    <property type="entry name" value="PhoLip_ATPase_C"/>
    <property type="match status" value="1"/>
</dbReference>
<accession>A0AAE0RLM7</accession>
<dbReference type="InterPro" id="IPR023299">
    <property type="entry name" value="ATPase_P-typ_cyto_dom_N"/>
</dbReference>
<feature type="transmembrane region" description="Helical" evidence="19">
    <location>
        <begin position="1906"/>
        <end position="1927"/>
    </location>
</feature>
<dbReference type="GO" id="GO:1990531">
    <property type="term" value="C:phospholipid-translocating ATPase complex"/>
    <property type="evidence" value="ECO:0007669"/>
    <property type="project" value="UniProtKB-ARBA"/>
</dbReference>
<feature type="compositionally biased region" description="Basic residues" evidence="18">
    <location>
        <begin position="12"/>
        <end position="27"/>
    </location>
</feature>
<dbReference type="GO" id="GO:0140351">
    <property type="term" value="F:glycosylceramide flippase activity"/>
    <property type="evidence" value="ECO:0007669"/>
    <property type="project" value="UniProtKB-ARBA"/>
</dbReference>
<dbReference type="Proteomes" id="UP001274896">
    <property type="component" value="Unassembled WGS sequence"/>
</dbReference>
<dbReference type="InterPro" id="IPR032631">
    <property type="entry name" value="P-type_ATPase_N"/>
</dbReference>
<feature type="transmembrane region" description="Helical" evidence="19">
    <location>
        <begin position="2004"/>
        <end position="2023"/>
    </location>
</feature>
<dbReference type="InterPro" id="IPR036412">
    <property type="entry name" value="HAD-like_sf"/>
</dbReference>
<dbReference type="Gene3D" id="3.40.50.1000">
    <property type="entry name" value="HAD superfamily/HAD-like"/>
    <property type="match status" value="2"/>
</dbReference>
<dbReference type="InterPro" id="IPR018303">
    <property type="entry name" value="ATPase_P-typ_P_site"/>
</dbReference>
<evidence type="ECO:0000256" key="1">
    <source>
        <dbReference type="ARBA" id="ARBA00001946"/>
    </source>
</evidence>
<keyword evidence="12 19" id="KW-1133">Transmembrane helix</keyword>
<feature type="transmembrane region" description="Helical" evidence="19">
    <location>
        <begin position="1795"/>
        <end position="1815"/>
    </location>
</feature>
<dbReference type="PRINTS" id="PR00119">
    <property type="entry name" value="CATATPASE"/>
</dbReference>
<keyword evidence="10 17" id="KW-0460">Magnesium</keyword>
<evidence type="ECO:0000313" key="22">
    <source>
        <dbReference type="Proteomes" id="UP001274896"/>
    </source>
</evidence>
<dbReference type="FunFam" id="3.40.1110.10:FF:000091">
    <property type="entry name" value="Phospholipid-transporting ATPase"/>
    <property type="match status" value="1"/>
</dbReference>
<dbReference type="GO" id="GO:0005886">
    <property type="term" value="C:plasma membrane"/>
    <property type="evidence" value="ECO:0007669"/>
    <property type="project" value="TreeGrafter"/>
</dbReference>
<evidence type="ECO:0000256" key="5">
    <source>
        <dbReference type="ARBA" id="ARBA00022692"/>
    </source>
</evidence>
<evidence type="ECO:0000256" key="9">
    <source>
        <dbReference type="ARBA" id="ARBA00022840"/>
    </source>
</evidence>
<comment type="similarity">
    <text evidence="4">Belongs to the beta type-B retroviral polymerase family. HERV class-II K(HML-2) pol subfamily.</text>
</comment>
<feature type="compositionally biased region" description="Basic and acidic residues" evidence="18">
    <location>
        <begin position="2102"/>
        <end position="2117"/>
    </location>
</feature>
<comment type="catalytic activity">
    <reaction evidence="14">
        <text>ATP + H2O + phospholipidSide 1 = ADP + phosphate + phospholipidSide 2.</text>
        <dbReference type="EC" id="7.6.2.1"/>
    </reaction>
</comment>
<evidence type="ECO:0000313" key="21">
    <source>
        <dbReference type="EMBL" id="KAK3557055.1"/>
    </source>
</evidence>
<keyword evidence="7 16" id="KW-0547">Nucleotide-binding</keyword>
<dbReference type="PROSITE" id="PS50878">
    <property type="entry name" value="RT_POL"/>
    <property type="match status" value="1"/>
</dbReference>
<dbReference type="InterPro" id="IPR043128">
    <property type="entry name" value="Rev_trsase/Diguanyl_cyclase"/>
</dbReference>
<dbReference type="Pfam" id="PF00078">
    <property type="entry name" value="RVT_1"/>
    <property type="match status" value="1"/>
</dbReference>
<dbReference type="FunFam" id="3.40.50.1000:FF:000023">
    <property type="entry name" value="Phospholipid-transporting ATPase"/>
    <property type="match status" value="1"/>
</dbReference>
<dbReference type="InterPro" id="IPR043502">
    <property type="entry name" value="DNA/RNA_pol_sf"/>
</dbReference>
<dbReference type="NCBIfam" id="TIGR01494">
    <property type="entry name" value="ATPase_P-type"/>
    <property type="match status" value="1"/>
</dbReference>
<dbReference type="Gene3D" id="3.30.70.270">
    <property type="match status" value="1"/>
</dbReference>
<dbReference type="InterPro" id="IPR008250">
    <property type="entry name" value="ATPase_P-typ_transduc_dom_A_sf"/>
</dbReference>
<feature type="compositionally biased region" description="Polar residues" evidence="18">
    <location>
        <begin position="2146"/>
        <end position="2163"/>
    </location>
</feature>
<dbReference type="GO" id="GO:0045332">
    <property type="term" value="P:phospholipid translocation"/>
    <property type="evidence" value="ECO:0007669"/>
    <property type="project" value="TreeGrafter"/>
</dbReference>
<dbReference type="PANTHER" id="PTHR24092:SF81">
    <property type="entry name" value="PHOSPHOLIPID-TRANSPORTING ATPASE VA"/>
    <property type="match status" value="1"/>
</dbReference>
<dbReference type="SUPFAM" id="SSF56672">
    <property type="entry name" value="DNA/RNA polymerases"/>
    <property type="match status" value="1"/>
</dbReference>
<feature type="domain" description="Reverse transcriptase" evidence="20">
    <location>
        <begin position="140"/>
        <end position="399"/>
    </location>
</feature>
<dbReference type="SFLD" id="SFLDF00027">
    <property type="entry name" value="p-type_atpase"/>
    <property type="match status" value="1"/>
</dbReference>
<dbReference type="InterPro" id="IPR023298">
    <property type="entry name" value="ATPase_P-typ_TM_dom_sf"/>
</dbReference>
<name>A0AAE0RLM7_9TELE</name>
<comment type="caution">
    <text evidence="21">The sequence shown here is derived from an EMBL/GenBank/DDBJ whole genome shotgun (WGS) entry which is preliminary data.</text>
</comment>
<evidence type="ECO:0000256" key="3">
    <source>
        <dbReference type="ARBA" id="ARBA00008109"/>
    </source>
</evidence>
<comment type="catalytic activity">
    <reaction evidence="15">
        <text>a beta-D-glucosyl-(1&lt;-&gt;1')-N-acylsphing-4-enine(out) + ATP + H2O = a beta-D-glucosyl-(1&lt;-&gt;1')-N-acylsphing-4-enine(in) + ADP + phosphate + H(+)</text>
        <dbReference type="Rhea" id="RHEA:66036"/>
        <dbReference type="ChEBI" id="CHEBI:15377"/>
        <dbReference type="ChEBI" id="CHEBI:15378"/>
        <dbReference type="ChEBI" id="CHEBI:22801"/>
        <dbReference type="ChEBI" id="CHEBI:30616"/>
        <dbReference type="ChEBI" id="CHEBI:43474"/>
        <dbReference type="ChEBI" id="CHEBI:456216"/>
    </reaction>
    <physiologicalReaction direction="left-to-right" evidence="15">
        <dbReference type="Rhea" id="RHEA:66037"/>
    </physiologicalReaction>
</comment>
<dbReference type="GO" id="GO:0016887">
    <property type="term" value="F:ATP hydrolysis activity"/>
    <property type="evidence" value="ECO:0007669"/>
    <property type="project" value="InterPro"/>
</dbReference>
<evidence type="ECO:0000256" key="6">
    <source>
        <dbReference type="ARBA" id="ARBA00022723"/>
    </source>
</evidence>
<dbReference type="GO" id="GO:0005524">
    <property type="term" value="F:ATP binding"/>
    <property type="evidence" value="ECO:0007669"/>
    <property type="project" value="UniProtKB-KW"/>
</dbReference>
<dbReference type="FunFam" id="3.40.1110.10:FF:000009">
    <property type="entry name" value="Phospholipid-transporting ATPase"/>
    <property type="match status" value="1"/>
</dbReference>
<reference evidence="21" key="1">
    <citation type="submission" date="2023-06" db="EMBL/GenBank/DDBJ databases">
        <title>Male Hemibagrus guttatus genome.</title>
        <authorList>
            <person name="Bian C."/>
        </authorList>
    </citation>
    <scope>NUCLEOTIDE SEQUENCE</scope>
    <source>
        <strain evidence="21">Male_cb2023</strain>
        <tissue evidence="21">Muscle</tissue>
    </source>
</reference>
<dbReference type="Gene3D" id="3.40.1110.10">
    <property type="entry name" value="Calcium-transporting ATPase, cytoplasmic domain N"/>
    <property type="match status" value="2"/>
</dbReference>
<dbReference type="GO" id="GO:0000287">
    <property type="term" value="F:magnesium ion binding"/>
    <property type="evidence" value="ECO:0007669"/>
    <property type="project" value="InterPro"/>
</dbReference>
<keyword evidence="9 16" id="KW-0067">ATP-binding</keyword>
<dbReference type="CDD" id="cd01650">
    <property type="entry name" value="RT_nLTR_like"/>
    <property type="match status" value="1"/>
</dbReference>
<evidence type="ECO:0000256" key="4">
    <source>
        <dbReference type="ARBA" id="ARBA00010879"/>
    </source>
</evidence>
<feature type="region of interest" description="Disordered" evidence="18">
    <location>
        <begin position="1"/>
        <end position="27"/>
    </location>
</feature>
<feature type="compositionally biased region" description="Basic residues" evidence="18">
    <location>
        <begin position="2076"/>
        <end position="2096"/>
    </location>
</feature>
<dbReference type="FunFam" id="3.40.50.1000:FF:000001">
    <property type="entry name" value="Phospholipid-transporting ATPase IC"/>
    <property type="match status" value="1"/>
</dbReference>
<proteinExistence type="inferred from homology"/>
<dbReference type="Gene3D" id="2.70.150.10">
    <property type="entry name" value="Calcium-transporting ATPase, cytoplasmic transduction domain A"/>
    <property type="match status" value="1"/>
</dbReference>
<dbReference type="SFLD" id="SFLDG00002">
    <property type="entry name" value="C1.7:_P-type_atpase_like"/>
    <property type="match status" value="1"/>
</dbReference>
<feature type="region of interest" description="Disordered" evidence="18">
    <location>
        <begin position="2075"/>
        <end position="2195"/>
    </location>
</feature>
<feature type="transmembrane region" description="Helical" evidence="19">
    <location>
        <begin position="1827"/>
        <end position="1847"/>
    </location>
</feature>
<feature type="transmembrane region" description="Helical" evidence="19">
    <location>
        <begin position="1877"/>
        <end position="1900"/>
    </location>
</feature>
<feature type="transmembrane region" description="Helical" evidence="19">
    <location>
        <begin position="1959"/>
        <end position="1982"/>
    </location>
</feature>
<evidence type="ECO:0000256" key="8">
    <source>
        <dbReference type="ARBA" id="ARBA00022824"/>
    </source>
</evidence>
<evidence type="ECO:0000256" key="7">
    <source>
        <dbReference type="ARBA" id="ARBA00022741"/>
    </source>
</evidence>
<feature type="binding site" evidence="16">
    <location>
        <position position="2142"/>
    </location>
    <ligand>
        <name>ATP</name>
        <dbReference type="ChEBI" id="CHEBI:30616"/>
    </ligand>
</feature>
<dbReference type="Pfam" id="PF13246">
    <property type="entry name" value="Cation_ATPase"/>
    <property type="match status" value="1"/>
</dbReference>
<dbReference type="InterPro" id="IPR032630">
    <property type="entry name" value="P_typ_ATPase_c"/>
</dbReference>
<evidence type="ECO:0000256" key="11">
    <source>
        <dbReference type="ARBA" id="ARBA00022967"/>
    </source>
</evidence>
<evidence type="ECO:0000256" key="17">
    <source>
        <dbReference type="PIRSR" id="PIRSR606539-3"/>
    </source>
</evidence>
<dbReference type="Gene3D" id="1.20.1110.10">
    <property type="entry name" value="Calcium-transporting ATPase, transmembrane domain"/>
    <property type="match status" value="1"/>
</dbReference>
<dbReference type="NCBIfam" id="TIGR01652">
    <property type="entry name" value="ATPase-Plipid"/>
    <property type="match status" value="1"/>
</dbReference>
<dbReference type="SUPFAM" id="SSF81665">
    <property type="entry name" value="Calcium ATPase, transmembrane domain M"/>
    <property type="match status" value="1"/>
</dbReference>
<sequence length="2195" mass="247220">MARENEEPGAGVKKRKKRKSKKESKTRTVHANVLYDHHAKAAENPNRLYANNKIKTTKYTVLSFIPKNLFEQFHRFANVYFVFIALLNFVPVVNAFQPVLALAPVLFILSVTAIKDLWEDYRRHRSDQEINHMDCLVYSRVLESERMPEEWRRSVLVPIFKNKGDVQSCSNYRGIKLMSHTMKLWERVVEARLRKVVEICEQQYGFMPRKSTTDAIFALRVLMEKYRDGQRELHCVFVDLEKAYDRVPREELWYCMRKSGVAEKYVRVVQDMYERSRTVVRCAVGQTEEFKVEVGLHQGSALSPFLFAIVMDQLSEEVRQESPWTMMFADDIVICSESREQVEENLERWRFVLERRGMKVSGSKTEYMCVNEREGSGTVRLQGEEVKKVQEFKYLGSTVQSNGECGKEAFLKPRRFHTYLTLPHCPTQYLTLPHCPTQYLTLLHCTSPCLTALHCTSPCLTALHCTSPCFTLPHPASLPYTVPHPASQYLTLPHCPTQYLTLLHSTSPYLTLLHCTSPCFTVPHPASLPYTVPHPASLYLTLPHCPTLYLTLPHCPTLYLTLLHCTSPCLSALHCTSPYLSALHCTSPCLTALHCTSPCFTVPHPTSVPYTVPHPASLSFTVPHPASLSFTVPHPASLSFTVPHPASLSFTVPHPASLSFTVPHPASLSFTVPHPASLSFTVPHPASLSFTVPHPASLSFTVPHPASLSFTVPHPASLSFTVPHPASLSFTVPHPASLSFTVPHPASLSFTVPHPASLSFTVPHPASLAERRYVEQYWKEVRVGDFIRLRCNEIVPADVLLLSSSDPDRLCHIETATLDGETNLKQRQVVRSFIDLDTEFDPMKYNSVIECEKPNNDLNRFRGYMSWEMVEPRNLNDSTVATVLSMMLEVVETAPDSQLFNLLSICRLVTVADKADDRGVVCKLKELDRGVCSIAVVCVQVHRNGRKDGLYKDNLLLRGCTIRNTEEAVGIVIYAGHDTKAMLNNNGPRYKRSKLERRMNVDVFWCVIILLVMCLFSAIGHGLWMYQYGEKRPVFDVLSPEGTDLSPFVSAVYLFLTMIIVFQMLIPISLFVSIEIVKICQVYFIHQDVDLYDEETDSHLQCRALNITEDLGQMQYIFSDKTGTLTENKMVFRRCTVAGVEYSHDANARRLAMMYQDVDSEEEECVSHGGTLPRRESVCSQHSGRVVLRSQSTKSHRRTGSRAEAKRASILSKHTAFSSPMEKDVTPDPQLMDKVNECGSQMEFMRFHTQPLSQIPPDLCDIFDFFIALTICNTVVVSSPNQPRQKVRRFELKSPVKTIEDFIKRFTPSRLTSGSNNSSSSSLSTNRSLSQRATSSFLSSPSAESALAKLNEGRLQQAFSPTSLGHDPARASSRDEGELRYEAESPDEAALVYAARAYNCALVGRLADQVTVELPHLGKLSFELLHTLGFDSTRKRMSVVVRHPLTEQITVYTKGADSVIMDLIRPPATGDSKGKRQRKILYKTQNYLNLYAADGLRTLCIAKKVLSKEEYACWLRRHLEAETSIQGREELLFESALRLETDLHLLGATGIEDRLQDGVPETIAALRTAGLQIWVLTGDKQETAINIAYACKLLDPEEEIITLNADSQEACAVLLDESLHYIQAKFLCSSSSDPQATRLVQQDYTSVHVLSPSSGSTPSGPFLVHRLGLVIDGRTLAYALDKSLEDKFLAVARSCRSVLCCRSTPLQKSMVVKLVRNKLKVMTLAIGDGANDVSMIQVADVGVGISGQGGHAGEGRPERSSAVMASDFALPRFQYLQKLLLVHGHWCYSRLANMILYFFYKNAMFVALIFWYQFYCGFSGSAMIDQWYLIFFNLMFSAFPQLITGTLDKDVSSKTLQELPQLYMSGQNSEEYKPYMFWMNMIDAFYQSLICFFIPYFAYADSDVDLFTWGTPITMLALVTILLQLGIETKSWVSLTIRVDFQCPSKAVADFYNHPEHTWINWVSIAFSVGLFFIVALCYNASCPTCYSPSNPYWTMQRLLGDPLFYLLCVITPITAVLPRYFYRACQGSLFPSPVQVGRQLDRFPPELRRQLLHQNQAKLFPFCRSFTKTCSPTLTHHHHHHPHPHHHPSHTKHKPMAADPRSMEMKDASRSSRNVENHVVQNSENSPHGASESSTLPYTKDQPHPATSTPLLPHTDSVQLVSPPSDGPPGVMYKKSSNVSENPTPVRLREHSGS</sequence>
<evidence type="ECO:0000256" key="12">
    <source>
        <dbReference type="ARBA" id="ARBA00022989"/>
    </source>
</evidence>
<dbReference type="FunFam" id="2.70.150.10:FF:000022">
    <property type="entry name" value="Phospholipid-transporting ATPase"/>
    <property type="match status" value="1"/>
</dbReference>
<evidence type="ECO:0000256" key="18">
    <source>
        <dbReference type="SAM" id="MobiDB-lite"/>
    </source>
</evidence>
<dbReference type="InterPro" id="IPR000477">
    <property type="entry name" value="RT_dom"/>
</dbReference>
<organism evidence="21 22">
    <name type="scientific">Hemibagrus guttatus</name>
    <dbReference type="NCBI Taxonomy" id="175788"/>
    <lineage>
        <taxon>Eukaryota</taxon>
        <taxon>Metazoa</taxon>
        <taxon>Chordata</taxon>
        <taxon>Craniata</taxon>
        <taxon>Vertebrata</taxon>
        <taxon>Euteleostomi</taxon>
        <taxon>Actinopterygii</taxon>
        <taxon>Neopterygii</taxon>
        <taxon>Teleostei</taxon>
        <taxon>Ostariophysi</taxon>
        <taxon>Siluriformes</taxon>
        <taxon>Bagridae</taxon>
        <taxon>Hemibagrus</taxon>
    </lineage>
</organism>
<dbReference type="GO" id="GO:0005789">
    <property type="term" value="C:endoplasmic reticulum membrane"/>
    <property type="evidence" value="ECO:0007669"/>
    <property type="project" value="UniProtKB-SubCell"/>
</dbReference>
<dbReference type="InterPro" id="IPR001757">
    <property type="entry name" value="P_typ_ATPase"/>
</dbReference>
<feature type="region of interest" description="Disordered" evidence="18">
    <location>
        <begin position="1359"/>
        <end position="1378"/>
    </location>
</feature>
<dbReference type="PANTHER" id="PTHR24092">
    <property type="entry name" value="PROBABLE PHOSPHOLIPID-TRANSPORTING ATPASE"/>
    <property type="match status" value="1"/>
</dbReference>
<evidence type="ECO:0000256" key="15">
    <source>
        <dbReference type="ARBA" id="ARBA00050913"/>
    </source>
</evidence>
<dbReference type="SFLD" id="SFLDS00003">
    <property type="entry name" value="Haloacid_Dehalogenase"/>
    <property type="match status" value="1"/>
</dbReference>
<keyword evidence="11" id="KW-1278">Translocase</keyword>
<feature type="transmembrane region" description="Helical" evidence="19">
    <location>
        <begin position="1048"/>
        <end position="1072"/>
    </location>
</feature>
<dbReference type="Pfam" id="PF16209">
    <property type="entry name" value="PhoLip_ATPase_N"/>
    <property type="match status" value="1"/>
</dbReference>
<evidence type="ECO:0000256" key="14">
    <source>
        <dbReference type="ARBA" id="ARBA00034036"/>
    </source>
</evidence>
<keyword evidence="5 19" id="KW-0812">Transmembrane</keyword>
<feature type="transmembrane region" description="Helical" evidence="19">
    <location>
        <begin position="1003"/>
        <end position="1028"/>
    </location>
</feature>
<protein>
    <recommendedName>
        <fullName evidence="20">Reverse transcriptase domain-containing protein</fullName>
    </recommendedName>
</protein>
<comment type="subcellular location">
    <subcellularLocation>
        <location evidence="2">Endoplasmic reticulum membrane</location>
        <topology evidence="2">Multi-pass membrane protein</topology>
    </subcellularLocation>
</comment>
<dbReference type="SUPFAM" id="SSF81653">
    <property type="entry name" value="Calcium ATPase, transduction domain A"/>
    <property type="match status" value="1"/>
</dbReference>
<dbReference type="InterPro" id="IPR023214">
    <property type="entry name" value="HAD_sf"/>
</dbReference>
<feature type="compositionally biased region" description="Basic and acidic residues" evidence="18">
    <location>
        <begin position="1367"/>
        <end position="1378"/>
    </location>
</feature>
<keyword evidence="6 17" id="KW-0479">Metal-binding</keyword>
<feature type="binding site" evidence="16">
    <location>
        <position position="1877"/>
    </location>
    <ligand>
        <name>ATP</name>
        <dbReference type="ChEBI" id="CHEBI:30616"/>
    </ligand>
</feature>
<keyword evidence="8" id="KW-0256">Endoplasmic reticulum</keyword>
<keyword evidence="13 19" id="KW-0472">Membrane</keyword>
<feature type="binding site" evidence="17">
    <location>
        <position position="2142"/>
    </location>
    <ligand>
        <name>Mg(2+)</name>
        <dbReference type="ChEBI" id="CHEBI:18420"/>
    </ligand>
</feature>
<dbReference type="SUPFAM" id="SSF56784">
    <property type="entry name" value="HAD-like"/>
    <property type="match status" value="1"/>
</dbReference>